<organism evidence="2 3">
    <name type="scientific">Steinernema carpocapsae</name>
    <name type="common">Entomopathogenic nematode</name>
    <dbReference type="NCBI Taxonomy" id="34508"/>
    <lineage>
        <taxon>Eukaryota</taxon>
        <taxon>Metazoa</taxon>
        <taxon>Ecdysozoa</taxon>
        <taxon>Nematoda</taxon>
        <taxon>Chromadorea</taxon>
        <taxon>Rhabditida</taxon>
        <taxon>Tylenchina</taxon>
        <taxon>Panagrolaimomorpha</taxon>
        <taxon>Strongyloidoidea</taxon>
        <taxon>Steinernematidae</taxon>
        <taxon>Steinernema</taxon>
    </lineage>
</organism>
<evidence type="ECO:0000313" key="3">
    <source>
        <dbReference type="Proteomes" id="UP000298663"/>
    </source>
</evidence>
<name>A0A4U5MFQ1_STECR</name>
<reference evidence="2 3" key="2">
    <citation type="journal article" date="2019" name="G3 (Bethesda)">
        <title>Hybrid Assembly of the Genome of the Entomopathogenic Nematode Steinernema carpocapsae Identifies the X-Chromosome.</title>
        <authorList>
            <person name="Serra L."/>
            <person name="Macchietto M."/>
            <person name="Macias-Munoz A."/>
            <person name="McGill C.J."/>
            <person name="Rodriguez I.M."/>
            <person name="Rodriguez B."/>
            <person name="Murad R."/>
            <person name="Mortazavi A."/>
        </authorList>
    </citation>
    <scope>NUCLEOTIDE SEQUENCE [LARGE SCALE GENOMIC DNA]</scope>
    <source>
        <strain evidence="2 3">ALL</strain>
    </source>
</reference>
<accession>A0A4U5MFQ1</accession>
<reference evidence="2 3" key="1">
    <citation type="journal article" date="2015" name="Genome Biol.">
        <title>Comparative genomics of Steinernema reveals deeply conserved gene regulatory networks.</title>
        <authorList>
            <person name="Dillman A.R."/>
            <person name="Macchietto M."/>
            <person name="Porter C.F."/>
            <person name="Rogers A."/>
            <person name="Williams B."/>
            <person name="Antoshechkin I."/>
            <person name="Lee M.M."/>
            <person name="Goodwin Z."/>
            <person name="Lu X."/>
            <person name="Lewis E.E."/>
            <person name="Goodrich-Blair H."/>
            <person name="Stock S.P."/>
            <person name="Adams B.J."/>
            <person name="Sternberg P.W."/>
            <person name="Mortazavi A."/>
        </authorList>
    </citation>
    <scope>NUCLEOTIDE SEQUENCE [LARGE SCALE GENOMIC DNA]</scope>
    <source>
        <strain evidence="2 3">ALL</strain>
    </source>
</reference>
<dbReference type="OrthoDB" id="10500646at2759"/>
<feature type="signal peptide" evidence="1">
    <location>
        <begin position="1"/>
        <end position="20"/>
    </location>
</feature>
<gene>
    <name evidence="2" type="ORF">L596_024102</name>
</gene>
<dbReference type="AlphaFoldDB" id="A0A4U5MFQ1"/>
<proteinExistence type="predicted"/>
<protein>
    <submittedName>
        <fullName evidence="2">Uncharacterized protein</fullName>
    </submittedName>
</protein>
<keyword evidence="1" id="KW-0732">Signal</keyword>
<sequence>MSFGNTFILLFLLTLPLVHSGVIRRTPPYGSLVERDMAIFFIDGSILLGGHRRFRSRRGFRKGVTYYSSSRKQRRFLSKNINGQAEDEEDALD</sequence>
<comment type="caution">
    <text evidence="2">The sequence shown here is derived from an EMBL/GenBank/DDBJ whole genome shotgun (WGS) entry which is preliminary data.</text>
</comment>
<dbReference type="EMBL" id="AZBU02000008">
    <property type="protein sequence ID" value="TKR68057.1"/>
    <property type="molecule type" value="Genomic_DNA"/>
</dbReference>
<feature type="chain" id="PRO_5020187768" evidence="1">
    <location>
        <begin position="21"/>
        <end position="93"/>
    </location>
</feature>
<evidence type="ECO:0000313" key="2">
    <source>
        <dbReference type="EMBL" id="TKR68057.1"/>
    </source>
</evidence>
<evidence type="ECO:0000256" key="1">
    <source>
        <dbReference type="SAM" id="SignalP"/>
    </source>
</evidence>
<dbReference type="Proteomes" id="UP000298663">
    <property type="component" value="Unassembled WGS sequence"/>
</dbReference>
<keyword evidence="3" id="KW-1185">Reference proteome</keyword>